<dbReference type="PROSITE" id="PS51257">
    <property type="entry name" value="PROKAR_LIPOPROTEIN"/>
    <property type="match status" value="1"/>
</dbReference>
<dbReference type="PDBsum" id="6DK2"/>
<dbReference type="Pfam" id="PF12771">
    <property type="entry name" value="SusD-like_2"/>
    <property type="match status" value="2"/>
</dbReference>
<name>A0A076ML24_9BACT</name>
<dbReference type="AlphaFoldDB" id="A0A076ML24"/>
<evidence type="ECO:0000256" key="1">
    <source>
        <dbReference type="SAM" id="SignalP"/>
    </source>
</evidence>
<protein>
    <submittedName>
        <fullName evidence="2">SusD</fullName>
    </submittedName>
</protein>
<dbReference type="Gene3D" id="1.25.40.390">
    <property type="match status" value="2"/>
</dbReference>
<reference evidence="2" key="1">
    <citation type="journal article" date="2014" name="MBio">
        <title>Do rumen Bacteroidetes utilize an alternative mechanism for cellulose degradation?</title>
        <authorList>
            <person name="Naas A.E."/>
            <person name="Mackenzie A.K."/>
            <person name="Mravec J."/>
            <person name="Schuckel J."/>
            <person name="Willats W.G."/>
            <person name="Eijsink V.G."/>
            <person name="Pope P.B."/>
        </authorList>
    </citation>
    <scope>NUCLEOTIDE SEQUENCE</scope>
</reference>
<keyword evidence="1" id="KW-0732">Signal</keyword>
<evidence type="ECO:0007829" key="3">
    <source>
        <dbReference type="PDB" id="6DK2"/>
    </source>
</evidence>
<dbReference type="InterPro" id="IPR041662">
    <property type="entry name" value="SusD-like_2"/>
</dbReference>
<proteinExistence type="evidence at protein level"/>
<organism evidence="2">
    <name type="scientific">Bacteroidetes bacterium AC2a</name>
    <dbReference type="NCBI Taxonomy" id="1534322"/>
    <lineage>
        <taxon>Bacteria</taxon>
        <taxon>Pseudomonadati</taxon>
        <taxon>Bacteroidota</taxon>
    </lineage>
</organism>
<feature type="chain" id="PRO_5001715358" evidence="1">
    <location>
        <begin position="20"/>
        <end position="560"/>
    </location>
</feature>
<sequence length="560" mass="63103">MKKKLFILLAFAAVLASCSDEIYEEINTDPTKADHVNPSSQLSYAELQIYGDMNYVDVHRLYTYAFTQHLMGCWNTTNYGGQHRMDDNEMSRPWNNLYPGAMRNLTDAIEATKDDGTQVNVYAALRIFRVYVGALLTDYYGDIPFTEAGLGYITGNSKPKYDKQEDLYRFFFSELKEAAGLFDINAKAITSDPLFGGNIAEWITFANSLRLRYAMRLSDVLPDLAKTEFVAALEDGVMVSGTDDACIKHMNVSYSFGQEAYRDIRGNAMAKYFYGNDPANNPSYLCQTFWEQLYKNNDPRTTRLCRFYIDDFMSISTGDGRIDVTDAVLATQAANPSADVIYMIAPGEFSWDNWPSYTDILGSPLATQIAEIQAAHPDYNPGSNPRWLMPKLAGNFLRSDNPGILMTYAEVCFLRAEAAVLGWTADNAKDFYESGIRAAMDLLATYYGCSVVTDAEFAAYIAETSVAFGAVAEQQKSQINTQAWILHFHNPAEAWANVRRADYPKLQAPNTKNPLIDGADIPVRLCYPIKEETYSKDAYQEAKDRVGDYSWHARLWWDVK</sequence>
<reference evidence="3" key="2">
    <citation type="submission" date="2018-05" db="PDB data bank">
        <title>To Be Published.</title>
        <authorList>
            <person name="Koropatkin N.M."/>
            <person name="Bahr C.M.E."/>
            <person name="Pope P.B."/>
            <person name="Naas A.E."/>
        </authorList>
    </citation>
    <scope>X-RAY CRYSTALLOGRAPHY (2.02 ANGSTROMS) OF 33-560</scope>
</reference>
<feature type="signal peptide" evidence="1">
    <location>
        <begin position="1"/>
        <end position="19"/>
    </location>
</feature>
<dbReference type="EMBL" id="KJ869436">
    <property type="protein sequence ID" value="AIJ19562.1"/>
    <property type="molecule type" value="Genomic_DNA"/>
</dbReference>
<dbReference type="InterPro" id="IPR011990">
    <property type="entry name" value="TPR-like_helical_dom_sf"/>
</dbReference>
<dbReference type="PDB" id="6DK2">
    <property type="method" value="X-ray"/>
    <property type="resolution" value="2.02 A"/>
    <property type="chains" value="A/B=33-560"/>
</dbReference>
<dbReference type="SMR" id="A0A076ML24"/>
<evidence type="ECO:0000313" key="2">
    <source>
        <dbReference type="EMBL" id="AIJ19562.1"/>
    </source>
</evidence>
<accession>A0A076ML24</accession>
<dbReference type="SUPFAM" id="SSF48452">
    <property type="entry name" value="TPR-like"/>
    <property type="match status" value="1"/>
</dbReference>
<keyword evidence="3" id="KW-0002">3D-structure</keyword>